<evidence type="ECO:0000313" key="2">
    <source>
        <dbReference type="Proteomes" id="UP000008635"/>
    </source>
</evidence>
<evidence type="ECO:0000313" key="1">
    <source>
        <dbReference type="EMBL" id="ADV66355.1"/>
    </source>
</evidence>
<reference evidence="2" key="2">
    <citation type="submission" date="2011-01" db="EMBL/GenBank/DDBJ databases">
        <title>The complete genome of Deinococcus maricopensis DSM 21211.</title>
        <authorList>
            <consortium name="US DOE Joint Genome Institute (JGI-PGF)"/>
            <person name="Lucas S."/>
            <person name="Copeland A."/>
            <person name="Lapidus A."/>
            <person name="Goodwin L."/>
            <person name="Pitluck S."/>
            <person name="Kyrpides N."/>
            <person name="Mavromatis K."/>
            <person name="Pagani I."/>
            <person name="Ivanova N."/>
            <person name="Ovchinnikova G."/>
            <person name="Zeytun A."/>
            <person name="Detter J.C."/>
            <person name="Han C."/>
            <person name="Land M."/>
            <person name="Hauser L."/>
            <person name="Markowitz V."/>
            <person name="Cheng J.-F."/>
            <person name="Hugenholtz P."/>
            <person name="Woyke T."/>
            <person name="Wu D."/>
            <person name="Pukall R."/>
            <person name="Gehrich-Schroeter G."/>
            <person name="Brambilla E."/>
            <person name="Klenk H.-P."/>
            <person name="Eisen J.A."/>
        </authorList>
    </citation>
    <scope>NUCLEOTIDE SEQUENCE [LARGE SCALE GENOMIC DNA]</scope>
    <source>
        <strain evidence="2">DSM 21211 / LMG 22137 / NRRL B-23946 / LB-34</strain>
    </source>
</reference>
<gene>
    <name evidence="1" type="ordered locus">Deima_0699</name>
</gene>
<name>E8U5L6_DEIML</name>
<reference evidence="1 2" key="1">
    <citation type="journal article" date="2011" name="Stand. Genomic Sci.">
        <title>Complete genome sequence of Deinococcus maricopensis type strain (LB-34).</title>
        <authorList>
            <person name="Pukall R."/>
            <person name="Zeytun A."/>
            <person name="Lucas S."/>
            <person name="Lapidus A."/>
            <person name="Hammon N."/>
            <person name="Deshpande S."/>
            <person name="Nolan M."/>
            <person name="Cheng J.F."/>
            <person name="Pitluck S."/>
            <person name="Liolios K."/>
            <person name="Pagani I."/>
            <person name="Mikhailova N."/>
            <person name="Ivanova N."/>
            <person name="Mavromatis K."/>
            <person name="Pati A."/>
            <person name="Tapia R."/>
            <person name="Han C."/>
            <person name="Goodwin L."/>
            <person name="Chen A."/>
            <person name="Palaniappan K."/>
            <person name="Land M."/>
            <person name="Hauser L."/>
            <person name="Chang Y.J."/>
            <person name="Jeffries C.D."/>
            <person name="Brambilla E.M."/>
            <person name="Rohde M."/>
            <person name="Goker M."/>
            <person name="Detter J.C."/>
            <person name="Woyke T."/>
            <person name="Bristow J."/>
            <person name="Eisen J.A."/>
            <person name="Markowitz V."/>
            <person name="Hugenholtz P."/>
            <person name="Kyrpides N.C."/>
            <person name="Klenk H.P."/>
        </authorList>
    </citation>
    <scope>NUCLEOTIDE SEQUENCE [LARGE SCALE GENOMIC DNA]</scope>
    <source>
        <strain evidence="2">DSM 21211 / LMG 22137 / NRRL B-23946 / LB-34</strain>
    </source>
</reference>
<dbReference type="HOGENOM" id="CLU_031500_2_0_0"/>
<sequence>MTNAAPPTAGTVRERAWDALARAHAAVYPLPPHGHHPNFRGARAACQRLLSHPDFTRGPLLIGAERTLMPARKLALAAGLSIIVPDVRGRGYYRVTDEAGADLRRLPALGERTDDLGSVTAVILASAVVARDGARLSKGFGWGAHGTPLNVPHGTVAHPLMLLGALPCVADSFVHVIATPQELLAPRER</sequence>
<dbReference type="KEGG" id="dmr:Deima_0699"/>
<evidence type="ECO:0008006" key="3">
    <source>
        <dbReference type="Google" id="ProtNLM"/>
    </source>
</evidence>
<organism evidence="1 2">
    <name type="scientific">Deinococcus maricopensis (strain DSM 21211 / LMG 22137 / NRRL B-23946 / LB-34)</name>
    <dbReference type="NCBI Taxonomy" id="709986"/>
    <lineage>
        <taxon>Bacteria</taxon>
        <taxon>Thermotogati</taxon>
        <taxon>Deinococcota</taxon>
        <taxon>Deinococci</taxon>
        <taxon>Deinococcales</taxon>
        <taxon>Deinococcaceae</taxon>
        <taxon>Deinococcus</taxon>
    </lineage>
</organism>
<dbReference type="RefSeq" id="WP_013555860.1">
    <property type="nucleotide sequence ID" value="NC_014958.1"/>
</dbReference>
<keyword evidence="2" id="KW-1185">Reference proteome</keyword>
<protein>
    <recommendedName>
        <fullName evidence="3">5-formyltetrahydrofolate cyclo-ligase</fullName>
    </recommendedName>
</protein>
<dbReference type="InterPro" id="IPR037171">
    <property type="entry name" value="NagB/RpiA_transferase-like"/>
</dbReference>
<accession>E8U5L6</accession>
<dbReference type="AlphaFoldDB" id="E8U5L6"/>
<dbReference type="SUPFAM" id="SSF100950">
    <property type="entry name" value="NagB/RpiA/CoA transferase-like"/>
    <property type="match status" value="1"/>
</dbReference>
<dbReference type="Proteomes" id="UP000008635">
    <property type="component" value="Chromosome"/>
</dbReference>
<proteinExistence type="predicted"/>
<dbReference type="eggNOG" id="COG0212">
    <property type="taxonomic scope" value="Bacteria"/>
</dbReference>
<dbReference type="EMBL" id="CP002454">
    <property type="protein sequence ID" value="ADV66355.1"/>
    <property type="molecule type" value="Genomic_DNA"/>
</dbReference>
<dbReference type="STRING" id="709986.Deima_0699"/>